<protein>
    <submittedName>
        <fullName evidence="2">Uncharacterized protein</fullName>
    </submittedName>
</protein>
<gene>
    <name evidence="2" type="ORF">RV14_GL000907</name>
</gene>
<sequence>MNKMKNWLKMGVALVSIMIISGVTGAYLYSQVKEPVKVKAISSSSSTIKEETGQDESSSDSNTATNSTEKIEEVSVIDEFKQLKNDESTFQVSLEDKIKTEDDRFNTNIVVNQKDIYEAFEMDGLNVGTLFYNGNPSASNPFFYIGNSKAEVVEPTEIGSNLQIDSSKYDKFVAMLLNQGSGETNYYLVTKKSDEIMISLHTVKDLVTEENRVEKALLAVKPIHAKQATDTRDISKMLSSLENEEAPSLAVLNNQVSINWKKTSHLDNVYVSLTDNNETIYLYKQVFDGALDKFEQYFFTIAMFNYFFM</sequence>
<dbReference type="EMBL" id="JXLB01000002">
    <property type="protein sequence ID" value="OJG83673.1"/>
    <property type="molecule type" value="Genomic_DNA"/>
</dbReference>
<dbReference type="Proteomes" id="UP000182152">
    <property type="component" value="Unassembled WGS sequence"/>
</dbReference>
<feature type="region of interest" description="Disordered" evidence="1">
    <location>
        <begin position="43"/>
        <end position="69"/>
    </location>
</feature>
<keyword evidence="3" id="KW-1185">Reference proteome</keyword>
<comment type="caution">
    <text evidence="2">The sequence shown here is derived from an EMBL/GenBank/DDBJ whole genome shotgun (WGS) entry which is preliminary data.</text>
</comment>
<evidence type="ECO:0000313" key="2">
    <source>
        <dbReference type="EMBL" id="OJG83673.1"/>
    </source>
</evidence>
<feature type="compositionally biased region" description="Low complexity" evidence="1">
    <location>
        <begin position="59"/>
        <end position="68"/>
    </location>
</feature>
<name>A0A1L8WRQ9_9ENTE</name>
<evidence type="ECO:0000313" key="3">
    <source>
        <dbReference type="Proteomes" id="UP000182152"/>
    </source>
</evidence>
<accession>A0A1L8WRQ9</accession>
<dbReference type="STRING" id="150033.RV14_GL000907"/>
<proteinExistence type="predicted"/>
<dbReference type="AlphaFoldDB" id="A0A1L8WRQ9"/>
<reference evidence="2 3" key="1">
    <citation type="submission" date="2014-12" db="EMBL/GenBank/DDBJ databases">
        <title>Draft genome sequences of 29 type strains of Enterococci.</title>
        <authorList>
            <person name="Zhong Z."/>
            <person name="Sun Z."/>
            <person name="Liu W."/>
            <person name="Zhang W."/>
            <person name="Zhang H."/>
        </authorList>
    </citation>
    <scope>NUCLEOTIDE SEQUENCE [LARGE SCALE GENOMIC DNA]</scope>
    <source>
        <strain evidence="2 3">DSM 15687</strain>
    </source>
</reference>
<organism evidence="2 3">
    <name type="scientific">Enterococcus ratti</name>
    <dbReference type="NCBI Taxonomy" id="150033"/>
    <lineage>
        <taxon>Bacteria</taxon>
        <taxon>Bacillati</taxon>
        <taxon>Bacillota</taxon>
        <taxon>Bacilli</taxon>
        <taxon>Lactobacillales</taxon>
        <taxon>Enterococcaceae</taxon>
        <taxon>Enterococcus</taxon>
    </lineage>
</organism>
<evidence type="ECO:0000256" key="1">
    <source>
        <dbReference type="SAM" id="MobiDB-lite"/>
    </source>
</evidence>